<comment type="caution">
    <text evidence="4">The sequence shown here is derived from an EMBL/GenBank/DDBJ whole genome shotgun (WGS) entry which is preliminary data.</text>
</comment>
<keyword evidence="5" id="KW-1185">Reference proteome</keyword>
<dbReference type="AlphaFoldDB" id="A0A2C9WHN2"/>
<feature type="region of interest" description="Disordered" evidence="1">
    <location>
        <begin position="479"/>
        <end position="498"/>
    </location>
</feature>
<dbReference type="InterPro" id="IPR016024">
    <property type="entry name" value="ARM-type_fold"/>
</dbReference>
<evidence type="ECO:0000313" key="4">
    <source>
        <dbReference type="EMBL" id="OAY58996.1"/>
    </source>
</evidence>
<dbReference type="Pfam" id="PF24713">
    <property type="entry name" value="TOR1L1_C"/>
    <property type="match status" value="1"/>
</dbReference>
<dbReference type="InterPro" id="IPR057600">
    <property type="entry name" value="TORTIFOLIA1/SINE1-2_N"/>
</dbReference>
<evidence type="ECO:0008006" key="6">
    <source>
        <dbReference type="Google" id="ProtNLM"/>
    </source>
</evidence>
<gene>
    <name evidence="4" type="ORF">MANES_02G223100v8</name>
</gene>
<sequence length="829" mass="91528">MKTLAQTKAKVPSRFNVQQSTFELRSKVVLALSKLADRDTCQIGVDDLEKIAQSLTPDGISPFLSCILDTDKEQKSAVRKECIRLMGVLVNFHRSLLGPHVAKMVATIVKRLRDPDSVVRDACVETMGVLASKLSDHGDAKGGVFVSLVRPLFEAMGEQNKQMQSGSALSLARVIDNTHDPPVSILQRMLTRTVKLLKNPHFMAKPAVIELNRIIIQAGGAPSQNVLSAAMTSIQEALRNSDWTTRKAASVALAEIASSGQSWLGSFKRSCISSLESCRFDKVKPVRDTVLHALQYWKSLPGPDTPESSETGSSIKDNFYRGEYSDITSTNDSMRKDVTPNRVVTDSAKRRIPLSVKKSCQNYQESQHPKADEWQIEIAVPKSLNVSLADICTEESEGSSVTKTLERINSYSTSIPDNGCEYAPVDDKQDCSSVSNLVSDNFETKFVTVSQDSIEAGGLLRSTGRNRRFTAEVINNEEQTHSAKVRDRGSLDSTLTENSFQPSHGCCSQVATEMACIQKQLLEIENKHSSLMEMLQVFSTGIMDGLSMLKSKVSVLEHEVDRISHALLHGARHSDSAISKLMKQNQSFSSPRLSTSSPRPSVDIHNKQPSLFSAKNSDIWEENASGRSRSVNLKKATEMRINPTVKTSRNAMKDMQDISGHGASNRNCTRKVDAVLASVSSANAREIGPENSNCLWQRVKGFLCKGDLDSAYVEALYSVDELVLVELLDRTGPVLESLSHKTVSDILSTLASYFLEQRFMNSIIPWLQQVVDLSTIHGPDYFVLSAKARREFLSAIQEAFNMEFSNPAERRSITQLAMRLCHLWGSSGQ</sequence>
<protein>
    <recommendedName>
        <fullName evidence="6">TOG domain-containing protein</fullName>
    </recommendedName>
</protein>
<dbReference type="Gramene" id="Manes.02G223100.3.v8.1">
    <property type="protein sequence ID" value="Manes.02G223100.3.v8.1.CDS"/>
    <property type="gene ID" value="Manes.02G223100.v8.1"/>
</dbReference>
<reference evidence="5" key="1">
    <citation type="journal article" date="2016" name="Nat. Biotechnol.">
        <title>Sequencing wild and cultivated cassava and related species reveals extensive interspecific hybridization and genetic diversity.</title>
        <authorList>
            <person name="Bredeson J.V."/>
            <person name="Lyons J.B."/>
            <person name="Prochnik S.E."/>
            <person name="Wu G.A."/>
            <person name="Ha C.M."/>
            <person name="Edsinger-Gonzales E."/>
            <person name="Grimwood J."/>
            <person name="Schmutz J."/>
            <person name="Rabbi I.Y."/>
            <person name="Egesi C."/>
            <person name="Nauluvula P."/>
            <person name="Lebot V."/>
            <person name="Ndunguru J."/>
            <person name="Mkamilo G."/>
            <person name="Bart R.S."/>
            <person name="Setter T.L."/>
            <person name="Gleadow R.M."/>
            <person name="Kulakow P."/>
            <person name="Ferguson M.E."/>
            <person name="Rounsley S."/>
            <person name="Rokhsar D.S."/>
        </authorList>
    </citation>
    <scope>NUCLEOTIDE SEQUENCE [LARGE SCALE GENOMIC DNA]</scope>
    <source>
        <strain evidence="5">cv. AM560-2</strain>
    </source>
</reference>
<dbReference type="Gramene" id="Manes.02G223100.1.v8.1">
    <property type="protein sequence ID" value="Manes.02G223100.1.v8.1.CDS"/>
    <property type="gene ID" value="Manes.02G223100.v8.1"/>
</dbReference>
<dbReference type="Gene3D" id="1.25.10.10">
    <property type="entry name" value="Leucine-rich Repeat Variant"/>
    <property type="match status" value="2"/>
</dbReference>
<dbReference type="GO" id="GO:0005874">
    <property type="term" value="C:microtubule"/>
    <property type="evidence" value="ECO:0007669"/>
    <property type="project" value="InterPro"/>
</dbReference>
<feature type="region of interest" description="Disordered" evidence="1">
    <location>
        <begin position="583"/>
        <end position="607"/>
    </location>
</feature>
<dbReference type="InterPro" id="IPR057599">
    <property type="entry name" value="TORTIFOLIA1/TORL1-2_C"/>
</dbReference>
<name>A0A2C9WHN2_MANES</name>
<dbReference type="EMBL" id="CM004388">
    <property type="protein sequence ID" value="OAY58996.1"/>
    <property type="molecule type" value="Genomic_DNA"/>
</dbReference>
<evidence type="ECO:0000256" key="1">
    <source>
        <dbReference type="SAM" id="MobiDB-lite"/>
    </source>
</evidence>
<dbReference type="Pfam" id="PF24714">
    <property type="entry name" value="TOR1L1_N"/>
    <property type="match status" value="1"/>
</dbReference>
<dbReference type="InterPro" id="IPR033337">
    <property type="entry name" value="TORTIFOLIA1/SINE1-2"/>
</dbReference>
<evidence type="ECO:0000259" key="3">
    <source>
        <dbReference type="Pfam" id="PF24714"/>
    </source>
</evidence>
<dbReference type="InterPro" id="IPR011989">
    <property type="entry name" value="ARM-like"/>
</dbReference>
<evidence type="ECO:0000313" key="5">
    <source>
        <dbReference type="Proteomes" id="UP000091857"/>
    </source>
</evidence>
<evidence type="ECO:0000259" key="2">
    <source>
        <dbReference type="Pfam" id="PF24713"/>
    </source>
</evidence>
<dbReference type="OrthoDB" id="298726at2759"/>
<dbReference type="Gramene" id="Manes.02G223100.2.v8.1">
    <property type="protein sequence ID" value="Manes.02G223100.2.v8.1.CDS"/>
    <property type="gene ID" value="Manes.02G223100.v8.1"/>
</dbReference>
<dbReference type="PANTHER" id="PTHR31355">
    <property type="entry name" value="MICROTUBULE-ASSOCIATED PROTEIN TORTIFOLIA1"/>
    <property type="match status" value="1"/>
</dbReference>
<organism evidence="4 5">
    <name type="scientific">Manihot esculenta</name>
    <name type="common">Cassava</name>
    <name type="synonym">Jatropha manihot</name>
    <dbReference type="NCBI Taxonomy" id="3983"/>
    <lineage>
        <taxon>Eukaryota</taxon>
        <taxon>Viridiplantae</taxon>
        <taxon>Streptophyta</taxon>
        <taxon>Embryophyta</taxon>
        <taxon>Tracheophyta</taxon>
        <taxon>Spermatophyta</taxon>
        <taxon>Magnoliopsida</taxon>
        <taxon>eudicotyledons</taxon>
        <taxon>Gunneridae</taxon>
        <taxon>Pentapetalae</taxon>
        <taxon>rosids</taxon>
        <taxon>fabids</taxon>
        <taxon>Malpighiales</taxon>
        <taxon>Euphorbiaceae</taxon>
        <taxon>Crotonoideae</taxon>
        <taxon>Manihoteae</taxon>
        <taxon>Manihot</taxon>
    </lineage>
</organism>
<dbReference type="Gramene" id="Manes.02G223100.4.v8.1">
    <property type="protein sequence ID" value="Manes.02G223100.4.v8.1.CDS"/>
    <property type="gene ID" value="Manes.02G223100.v8.1"/>
</dbReference>
<dbReference type="PANTHER" id="PTHR31355:SF22">
    <property type="entry name" value="TORTIFOLIA1-LIKE PROTEIN 2"/>
    <property type="match status" value="1"/>
</dbReference>
<feature type="compositionally biased region" description="Low complexity" evidence="1">
    <location>
        <begin position="587"/>
        <end position="601"/>
    </location>
</feature>
<accession>A0A2C9WHN2</accession>
<dbReference type="GO" id="GO:0008017">
    <property type="term" value="F:microtubule binding"/>
    <property type="evidence" value="ECO:0000318"/>
    <property type="project" value="GO_Central"/>
</dbReference>
<dbReference type="SUPFAM" id="SSF48371">
    <property type="entry name" value="ARM repeat"/>
    <property type="match status" value="1"/>
</dbReference>
<proteinExistence type="predicted"/>
<feature type="domain" description="TORTIFOLIA1/TORL1-2 C-terminal" evidence="2">
    <location>
        <begin position="695"/>
        <end position="824"/>
    </location>
</feature>
<feature type="compositionally biased region" description="Basic and acidic residues" evidence="1">
    <location>
        <begin position="479"/>
        <end position="490"/>
    </location>
</feature>
<dbReference type="STRING" id="3983.A0A2C9WHN2"/>
<feature type="domain" description="TORTIFOLIA1/SINE1-2 N-terminal" evidence="3">
    <location>
        <begin position="22"/>
        <end position="299"/>
    </location>
</feature>
<dbReference type="Proteomes" id="UP000091857">
    <property type="component" value="Chromosome 2"/>
</dbReference>